<accession>D2YW37</accession>
<dbReference type="SMR" id="D2YW37"/>
<dbReference type="PANTHER" id="PTHR22946:SF9">
    <property type="entry name" value="POLYKETIDE TRANSFERASE AF380"/>
    <property type="match status" value="1"/>
</dbReference>
<evidence type="ECO:0000259" key="2">
    <source>
        <dbReference type="Pfam" id="PF08386"/>
    </source>
</evidence>
<feature type="domain" description="Serine aminopeptidase S33" evidence="3">
    <location>
        <begin position="28"/>
        <end position="139"/>
    </location>
</feature>
<evidence type="ECO:0000259" key="3">
    <source>
        <dbReference type="Pfam" id="PF12146"/>
    </source>
</evidence>
<dbReference type="InterPro" id="IPR022742">
    <property type="entry name" value="Hydrolase_4"/>
</dbReference>
<name>D2YW37_9FIRM</name>
<dbReference type="Gene3D" id="3.40.50.1820">
    <property type="entry name" value="alpha/beta hydrolase"/>
    <property type="match status" value="1"/>
</dbReference>
<feature type="domain" description="Peptidase S33 tripeptidyl aminopeptidase-like C-terminal" evidence="2">
    <location>
        <begin position="186"/>
        <end position="246"/>
    </location>
</feature>
<dbReference type="PDBsum" id="2WTM"/>
<dbReference type="AlphaFoldDB" id="D2YW37"/>
<proteinExistence type="evidence at protein level"/>
<dbReference type="DrugBank" id="DB07767">
    <property type="generic name" value="Ferulic acid"/>
</dbReference>
<evidence type="ECO:0007829" key="7">
    <source>
        <dbReference type="PDB" id="2WTN"/>
    </source>
</evidence>
<evidence type="ECO:0000256" key="1">
    <source>
        <dbReference type="ARBA" id="ARBA00022801"/>
    </source>
</evidence>
<protein>
    <submittedName>
        <fullName evidence="4 5">Est1e</fullName>
    </submittedName>
</protein>
<evidence type="ECO:0000313" key="5">
    <source>
        <dbReference type="PDB" id="2WTN"/>
    </source>
</evidence>
<dbReference type="PDB" id="2WTM">
    <property type="method" value="X-ray"/>
    <property type="resolution" value="1.60 A"/>
    <property type="chains" value="A/B/C/D=1-251"/>
</dbReference>
<dbReference type="GO" id="GO:0052689">
    <property type="term" value="F:carboxylic ester hydrolase activity"/>
    <property type="evidence" value="ECO:0007669"/>
    <property type="project" value="UniProtKB-ARBA"/>
</dbReference>
<dbReference type="Pfam" id="PF12146">
    <property type="entry name" value="Hydrolase_4"/>
    <property type="match status" value="1"/>
</dbReference>
<dbReference type="PANTHER" id="PTHR22946">
    <property type="entry name" value="DIENELACTONE HYDROLASE DOMAIN-CONTAINING PROTEIN-RELATED"/>
    <property type="match status" value="1"/>
</dbReference>
<organism evidence="4">
    <name type="scientific">Butyrivibrio proteoclasticus</name>
    <dbReference type="NCBI Taxonomy" id="43305"/>
    <lineage>
        <taxon>Bacteria</taxon>
        <taxon>Bacillati</taxon>
        <taxon>Bacillota</taxon>
        <taxon>Clostridia</taxon>
        <taxon>Lachnospirales</taxon>
        <taxon>Lachnospiraceae</taxon>
        <taxon>Butyrivibrio</taxon>
    </lineage>
</organism>
<dbReference type="InterPro" id="IPR029058">
    <property type="entry name" value="AB_hydrolase_fold"/>
</dbReference>
<dbReference type="ESTHER" id="9firm-Est1E">
    <property type="family name" value="FAE-Bacterial-promiscuous"/>
</dbReference>
<dbReference type="InterPro" id="IPR050261">
    <property type="entry name" value="FrsA_esterase"/>
</dbReference>
<dbReference type="PDBsum" id="2WTN"/>
<dbReference type="Pfam" id="PF08386">
    <property type="entry name" value="Abhydrolase_4"/>
    <property type="match status" value="1"/>
</dbReference>
<keyword evidence="1" id="KW-0378">Hydrolase</keyword>
<dbReference type="InterPro" id="IPR013595">
    <property type="entry name" value="Pept_S33_TAP-like_C"/>
</dbReference>
<sequence>SGAMYIDCDGIKLNAYLDMPKNNPEKCPLCIIIHGFTGHSEERHIVAVQETLNEIGVATLRADMYGHGKSDGKFEDHTLFKWLTNILAVVDYAKKLDFVTDIYMAGHSQGGLSVMLAAAMERDIIKALIPLSPAAMIPEIARTGELLGLKFDPENIPDELDAWDGRKLKGNYVRVAQTIRVEDFVDKYTKPVLIVHGDQDEAVPYEASVAFSKQYKNCKLVTIPGDTHCYDHHLELVTEAVKEFMLEQIAK</sequence>
<dbReference type="SUPFAM" id="SSF53474">
    <property type="entry name" value="alpha/beta-Hydrolases"/>
    <property type="match status" value="1"/>
</dbReference>
<evidence type="ECO:0000313" key="4">
    <source>
        <dbReference type="PDB" id="2WTM"/>
    </source>
</evidence>
<reference evidence="6 7" key="1">
    <citation type="journal article" date="2010" name="Proteins">
        <title>Structural and functional characterization of a promiscuous feruloyl esterase (Est1E) from the rumen bacterium Butyrivibrio proteoclasticus.</title>
        <authorList>
            <person name="Goldstone D.C."/>
            <person name="Villas-Boas S.G."/>
            <person name="Till M."/>
            <person name="Kelly W.J."/>
            <person name="Attwood G.T."/>
            <person name="Arcus V.L."/>
        </authorList>
    </citation>
    <scope>X-RAY CRYSTALLOGRAPHY (1.60 ANGSTROMS)</scope>
</reference>
<keyword evidence="6 7" id="KW-0002">3D-structure</keyword>
<dbReference type="PDB" id="2WTN">
    <property type="method" value="X-ray"/>
    <property type="resolution" value="2.10 A"/>
    <property type="chains" value="A/B=1-251"/>
</dbReference>
<evidence type="ECO:0007829" key="6">
    <source>
        <dbReference type="PDB" id="2WTM"/>
    </source>
</evidence>